<accession>A0A179D031</accession>
<dbReference type="GO" id="GO:0009432">
    <property type="term" value="P:SOS response"/>
    <property type="evidence" value="ECO:0007669"/>
    <property type="project" value="TreeGrafter"/>
</dbReference>
<comment type="cofactor">
    <cofactor evidence="1">
        <name>Mn(2+)</name>
        <dbReference type="ChEBI" id="CHEBI:29035"/>
    </cofactor>
</comment>
<dbReference type="AlphaFoldDB" id="A0A179D031"/>
<dbReference type="EMBL" id="JACI01000001">
    <property type="protein sequence ID" value="OAQ15220.1"/>
    <property type="molecule type" value="Genomic_DNA"/>
</dbReference>
<dbReference type="GO" id="GO:0018169">
    <property type="term" value="F:ribosomal S6-glutamic acid ligase activity"/>
    <property type="evidence" value="ECO:0007669"/>
    <property type="project" value="TreeGrafter"/>
</dbReference>
<dbReference type="PANTHER" id="PTHR21621:SF7">
    <property type="entry name" value="RIBOSOMAL PROTEIN BS6--L-GLUTAMATE LIGASE"/>
    <property type="match status" value="1"/>
</dbReference>
<keyword evidence="5 10" id="KW-0547">Nucleotide-binding</keyword>
<dbReference type="Pfam" id="PF08443">
    <property type="entry name" value="RimK"/>
    <property type="match status" value="1"/>
</dbReference>
<evidence type="ECO:0000256" key="10">
    <source>
        <dbReference type="PROSITE-ProRule" id="PRU00409"/>
    </source>
</evidence>
<dbReference type="PATRIC" id="fig|1261658.3.peg.273"/>
<dbReference type="InterPro" id="IPR013815">
    <property type="entry name" value="ATP_grasp_subdomain_1"/>
</dbReference>
<feature type="domain" description="ATP-grasp" evidence="11">
    <location>
        <begin position="115"/>
        <end position="297"/>
    </location>
</feature>
<dbReference type="GO" id="GO:0046872">
    <property type="term" value="F:metal ion binding"/>
    <property type="evidence" value="ECO:0007669"/>
    <property type="project" value="UniProtKB-KW"/>
</dbReference>
<dbReference type="Pfam" id="PF18030">
    <property type="entry name" value="Rimk_N"/>
    <property type="match status" value="1"/>
</dbReference>
<dbReference type="NCBIfam" id="TIGR00768">
    <property type="entry name" value="rimK_fam"/>
    <property type="match status" value="1"/>
</dbReference>
<evidence type="ECO:0000256" key="8">
    <source>
        <dbReference type="ARBA" id="ARBA00022917"/>
    </source>
</evidence>
<dbReference type="GO" id="GO:0005524">
    <property type="term" value="F:ATP binding"/>
    <property type="evidence" value="ECO:0007669"/>
    <property type="project" value="UniProtKB-UniRule"/>
</dbReference>
<evidence type="ECO:0000256" key="2">
    <source>
        <dbReference type="ARBA" id="ARBA00001946"/>
    </source>
</evidence>
<dbReference type="Gene3D" id="3.30.1490.20">
    <property type="entry name" value="ATP-grasp fold, A domain"/>
    <property type="match status" value="1"/>
</dbReference>
<evidence type="ECO:0000313" key="12">
    <source>
        <dbReference type="EMBL" id="OAQ15220.1"/>
    </source>
</evidence>
<keyword evidence="3" id="KW-0436">Ligase</keyword>
<keyword evidence="6 10" id="KW-0067">ATP-binding</keyword>
<evidence type="ECO:0000256" key="3">
    <source>
        <dbReference type="ARBA" id="ARBA00022598"/>
    </source>
</evidence>
<dbReference type="Gene3D" id="3.30.470.20">
    <property type="entry name" value="ATP-grasp fold, B domain"/>
    <property type="match status" value="1"/>
</dbReference>
<dbReference type="Gene3D" id="3.40.50.20">
    <property type="match status" value="1"/>
</dbReference>
<dbReference type="InterPro" id="IPR004666">
    <property type="entry name" value="Rp_bS6_RimK/Lys_biosynth_LsyX"/>
</dbReference>
<evidence type="ECO:0000259" key="11">
    <source>
        <dbReference type="PROSITE" id="PS50975"/>
    </source>
</evidence>
<evidence type="ECO:0000256" key="9">
    <source>
        <dbReference type="ARBA" id="ARBA00023211"/>
    </source>
</evidence>
<evidence type="ECO:0000256" key="6">
    <source>
        <dbReference type="ARBA" id="ARBA00022840"/>
    </source>
</evidence>
<dbReference type="InterPro" id="IPR013651">
    <property type="entry name" value="ATP-grasp_RimK-type"/>
</dbReference>
<dbReference type="PROSITE" id="PS50975">
    <property type="entry name" value="ATP_GRASP"/>
    <property type="match status" value="1"/>
</dbReference>
<dbReference type="SUPFAM" id="SSF56059">
    <property type="entry name" value="Glutathione synthetase ATP-binding domain-like"/>
    <property type="match status" value="1"/>
</dbReference>
<evidence type="ECO:0000256" key="5">
    <source>
        <dbReference type="ARBA" id="ARBA00022741"/>
    </source>
</evidence>
<proteinExistence type="predicted"/>
<keyword evidence="4" id="KW-0479">Metal-binding</keyword>
<keyword evidence="8" id="KW-0648">Protein biosynthesis</keyword>
<protein>
    <submittedName>
        <fullName evidence="12">Ribosomal protein S6 modification protein</fullName>
    </submittedName>
</protein>
<dbReference type="FunFam" id="3.30.470.20:FF:000058">
    <property type="entry name" value="Alpha-aminoadipate--LysW ligase LysX protein"/>
    <property type="match status" value="1"/>
</dbReference>
<dbReference type="RefSeq" id="WP_064317994.1">
    <property type="nucleotide sequence ID" value="NZ_JACI01000001.1"/>
</dbReference>
<dbReference type="GO" id="GO:0006412">
    <property type="term" value="P:translation"/>
    <property type="evidence" value="ECO:0007669"/>
    <property type="project" value="UniProtKB-KW"/>
</dbReference>
<evidence type="ECO:0000256" key="1">
    <source>
        <dbReference type="ARBA" id="ARBA00001936"/>
    </source>
</evidence>
<evidence type="ECO:0000256" key="7">
    <source>
        <dbReference type="ARBA" id="ARBA00022842"/>
    </source>
</evidence>
<keyword evidence="9" id="KW-0464">Manganese</keyword>
<evidence type="ECO:0000313" key="13">
    <source>
        <dbReference type="Proteomes" id="UP000078358"/>
    </source>
</evidence>
<dbReference type="InterPro" id="IPR041107">
    <property type="entry name" value="Rimk_N"/>
</dbReference>
<sequence>MRLLQLCREPRLYSCQRLTQAAEKAGYAMDILDPNRFLLKITQGRLQAYYQTCEPFQKIREVPQPIAEYIGVIGRFGSASTEQGCRVLLHFERQQIACLNRANAFAMARDKWLSLQTLASAGIAVPDSLIAGDLLKGADLSVQLPAPMVIKTLIGSQGVGVMLAEGEKSAQSLFDTLIASKVASLAQAFIHEAQGHDIRAFVVGGEVVAAMQRIGQNGDFRANIHQGGRARAIKLSVEEQALAIKAANVIGLDVAGVDLIRAKHGVMVLEVNASPGLEMIEKVSGVDIAGKMIASLLAKKS</sequence>
<gene>
    <name evidence="12" type="ORF">F480_01345</name>
</gene>
<evidence type="ECO:0000256" key="4">
    <source>
        <dbReference type="ARBA" id="ARBA00022723"/>
    </source>
</evidence>
<reference evidence="12 13" key="1">
    <citation type="submission" date="2014-01" db="EMBL/GenBank/DDBJ databases">
        <authorList>
            <person name="Zuccon D."/>
        </authorList>
    </citation>
    <scope>NUCLEOTIDE SEQUENCE [LARGE SCALE GENOMIC DNA]</scope>
    <source>
        <strain evidence="12 13">Y31</strain>
    </source>
</reference>
<organism evidence="12 13">
    <name type="scientific">Bibersteinia trehalosi Y31</name>
    <dbReference type="NCBI Taxonomy" id="1261658"/>
    <lineage>
        <taxon>Bacteria</taxon>
        <taxon>Pseudomonadati</taxon>
        <taxon>Pseudomonadota</taxon>
        <taxon>Gammaproteobacteria</taxon>
        <taxon>Pasteurellales</taxon>
        <taxon>Pasteurellaceae</taxon>
        <taxon>Bibersteinia</taxon>
    </lineage>
</organism>
<dbReference type="GO" id="GO:0005737">
    <property type="term" value="C:cytoplasm"/>
    <property type="evidence" value="ECO:0007669"/>
    <property type="project" value="TreeGrafter"/>
</dbReference>
<keyword evidence="7" id="KW-0460">Magnesium</keyword>
<dbReference type="Proteomes" id="UP000078358">
    <property type="component" value="Unassembled WGS sequence"/>
</dbReference>
<dbReference type="PANTHER" id="PTHR21621">
    <property type="entry name" value="RIBOSOMAL PROTEIN S6 MODIFICATION PROTEIN"/>
    <property type="match status" value="1"/>
</dbReference>
<dbReference type="InterPro" id="IPR011761">
    <property type="entry name" value="ATP-grasp"/>
</dbReference>
<comment type="cofactor">
    <cofactor evidence="2">
        <name>Mg(2+)</name>
        <dbReference type="ChEBI" id="CHEBI:18420"/>
    </cofactor>
</comment>
<comment type="caution">
    <text evidence="12">The sequence shown here is derived from an EMBL/GenBank/DDBJ whole genome shotgun (WGS) entry which is preliminary data.</text>
</comment>
<name>A0A179D031_BIBTR</name>